<evidence type="ECO:0000313" key="1">
    <source>
        <dbReference type="EMBL" id="KAJ4447937.1"/>
    </source>
</evidence>
<organism evidence="1 2">
    <name type="scientific">Periplaneta americana</name>
    <name type="common">American cockroach</name>
    <name type="synonym">Blatta americana</name>
    <dbReference type="NCBI Taxonomy" id="6978"/>
    <lineage>
        <taxon>Eukaryota</taxon>
        <taxon>Metazoa</taxon>
        <taxon>Ecdysozoa</taxon>
        <taxon>Arthropoda</taxon>
        <taxon>Hexapoda</taxon>
        <taxon>Insecta</taxon>
        <taxon>Pterygota</taxon>
        <taxon>Neoptera</taxon>
        <taxon>Polyneoptera</taxon>
        <taxon>Dictyoptera</taxon>
        <taxon>Blattodea</taxon>
        <taxon>Blattoidea</taxon>
        <taxon>Blattidae</taxon>
        <taxon>Blattinae</taxon>
        <taxon>Periplaneta</taxon>
    </lineage>
</organism>
<comment type="caution">
    <text evidence="1">The sequence shown here is derived from an EMBL/GenBank/DDBJ whole genome shotgun (WGS) entry which is preliminary data.</text>
</comment>
<evidence type="ECO:0008006" key="3">
    <source>
        <dbReference type="Google" id="ProtNLM"/>
    </source>
</evidence>
<gene>
    <name evidence="1" type="ORF">ANN_09946</name>
</gene>
<evidence type="ECO:0000313" key="2">
    <source>
        <dbReference type="Proteomes" id="UP001148838"/>
    </source>
</evidence>
<sequence length="103" mass="11947">MQLQAIHCRLILTTRNERTEAFVVQCTDVVTAANGIKERYKNIIHITCLAHGLNILAEEIRAMFSGVDTFISAMKKIRVFLKALQRYNNFETLHQIFPFHQNQ</sequence>
<dbReference type="EMBL" id="JAJSOF020000005">
    <property type="protein sequence ID" value="KAJ4447937.1"/>
    <property type="molecule type" value="Genomic_DNA"/>
</dbReference>
<proteinExistence type="predicted"/>
<dbReference type="Proteomes" id="UP001148838">
    <property type="component" value="Unassembled WGS sequence"/>
</dbReference>
<name>A0ABQ8TPH4_PERAM</name>
<keyword evidence="2" id="KW-1185">Reference proteome</keyword>
<reference evidence="1 2" key="1">
    <citation type="journal article" date="2022" name="Allergy">
        <title>Genome assembly and annotation of Periplaneta americana reveal a comprehensive cockroach allergen profile.</title>
        <authorList>
            <person name="Wang L."/>
            <person name="Xiong Q."/>
            <person name="Saelim N."/>
            <person name="Wang L."/>
            <person name="Nong W."/>
            <person name="Wan A.T."/>
            <person name="Shi M."/>
            <person name="Liu X."/>
            <person name="Cao Q."/>
            <person name="Hui J.H.L."/>
            <person name="Sookrung N."/>
            <person name="Leung T.F."/>
            <person name="Tungtrongchitr A."/>
            <person name="Tsui S.K.W."/>
        </authorList>
    </citation>
    <scope>NUCLEOTIDE SEQUENCE [LARGE SCALE GENOMIC DNA]</scope>
    <source>
        <strain evidence="1">PWHHKU_190912</strain>
    </source>
</reference>
<protein>
    <recommendedName>
        <fullName evidence="3">DUF659 domain-containing protein</fullName>
    </recommendedName>
</protein>
<accession>A0ABQ8TPH4</accession>